<name>A0A1B7NNR0_9EURO</name>
<evidence type="ECO:0000313" key="2">
    <source>
        <dbReference type="Proteomes" id="UP000091918"/>
    </source>
</evidence>
<organism evidence="1 2">
    <name type="scientific">Emergomyces africanus</name>
    <dbReference type="NCBI Taxonomy" id="1955775"/>
    <lineage>
        <taxon>Eukaryota</taxon>
        <taxon>Fungi</taxon>
        <taxon>Dikarya</taxon>
        <taxon>Ascomycota</taxon>
        <taxon>Pezizomycotina</taxon>
        <taxon>Eurotiomycetes</taxon>
        <taxon>Eurotiomycetidae</taxon>
        <taxon>Onygenales</taxon>
        <taxon>Ajellomycetaceae</taxon>
        <taxon>Emergomyces</taxon>
    </lineage>
</organism>
<sequence length="65" mass="7567">MTFRVEYANELVILDVEDRKRDKNKASTLNVTLNVNDDEWVILGAPEGDQNEPDPWIHVRFSTDH</sequence>
<accession>A0A1B7NNR0</accession>
<dbReference type="AlphaFoldDB" id="A0A1B7NNR0"/>
<protein>
    <submittedName>
        <fullName evidence="1">Uncharacterized protein</fullName>
    </submittedName>
</protein>
<comment type="caution">
    <text evidence="1">The sequence shown here is derived from an EMBL/GenBank/DDBJ whole genome shotgun (WGS) entry which is preliminary data.</text>
</comment>
<keyword evidence="2" id="KW-1185">Reference proteome</keyword>
<dbReference type="Proteomes" id="UP000091918">
    <property type="component" value="Unassembled WGS sequence"/>
</dbReference>
<dbReference type="EMBL" id="LGUA01001517">
    <property type="protein sequence ID" value="OAX78442.1"/>
    <property type="molecule type" value="Genomic_DNA"/>
</dbReference>
<gene>
    <name evidence="1" type="ORF">ACJ72_07251</name>
</gene>
<feature type="non-terminal residue" evidence="1">
    <location>
        <position position="65"/>
    </location>
</feature>
<reference evidence="1 2" key="1">
    <citation type="submission" date="2015-07" db="EMBL/GenBank/DDBJ databases">
        <title>Emmonsia species relationships and genome sequence.</title>
        <authorList>
            <person name="Cuomo C.A."/>
            <person name="Schwartz I.S."/>
            <person name="Kenyon C."/>
            <person name="de Hoog G.S."/>
            <person name="Govender N.P."/>
            <person name="Botha A."/>
            <person name="Moreno L."/>
            <person name="de Vries M."/>
            <person name="Munoz J.F."/>
            <person name="Stielow J.B."/>
        </authorList>
    </citation>
    <scope>NUCLEOTIDE SEQUENCE [LARGE SCALE GENOMIC DNA]</scope>
    <source>
        <strain evidence="1 2">CBS 136260</strain>
    </source>
</reference>
<proteinExistence type="predicted"/>
<evidence type="ECO:0000313" key="1">
    <source>
        <dbReference type="EMBL" id="OAX78442.1"/>
    </source>
</evidence>